<comment type="similarity">
    <text evidence="2 7">Belongs to the methyltransferase superfamily. L-isoaspartyl/D-aspartyl protein methyltransferase family.</text>
</comment>
<evidence type="ECO:0000256" key="3">
    <source>
        <dbReference type="ARBA" id="ARBA00022490"/>
    </source>
</evidence>
<evidence type="ECO:0000256" key="5">
    <source>
        <dbReference type="ARBA" id="ARBA00022679"/>
    </source>
</evidence>
<keyword evidence="3 7" id="KW-0963">Cytoplasm</keyword>
<evidence type="ECO:0000256" key="4">
    <source>
        <dbReference type="ARBA" id="ARBA00022603"/>
    </source>
</evidence>
<evidence type="ECO:0000313" key="9">
    <source>
        <dbReference type="Proteomes" id="UP000229227"/>
    </source>
</evidence>
<dbReference type="CDD" id="cd02440">
    <property type="entry name" value="AdoMet_MTases"/>
    <property type="match status" value="1"/>
</dbReference>
<dbReference type="AlphaFoldDB" id="A0A2M6ZFF9"/>
<comment type="subcellular location">
    <subcellularLocation>
        <location evidence="1 7">Cytoplasm</location>
    </subcellularLocation>
</comment>
<comment type="catalytic activity">
    <reaction evidence="7">
        <text>[protein]-L-isoaspartate + S-adenosyl-L-methionine = [protein]-L-isoaspartate alpha-methyl ester + S-adenosyl-L-homocysteine</text>
        <dbReference type="Rhea" id="RHEA:12705"/>
        <dbReference type="Rhea" id="RHEA-COMP:12143"/>
        <dbReference type="Rhea" id="RHEA-COMP:12144"/>
        <dbReference type="ChEBI" id="CHEBI:57856"/>
        <dbReference type="ChEBI" id="CHEBI:59789"/>
        <dbReference type="ChEBI" id="CHEBI:90596"/>
        <dbReference type="ChEBI" id="CHEBI:90598"/>
        <dbReference type="EC" id="2.1.1.77"/>
    </reaction>
</comment>
<dbReference type="PANTHER" id="PTHR11579:SF0">
    <property type="entry name" value="PROTEIN-L-ISOASPARTATE(D-ASPARTATE) O-METHYLTRANSFERASE"/>
    <property type="match status" value="1"/>
</dbReference>
<dbReference type="NCBIfam" id="TIGR00080">
    <property type="entry name" value="pimt"/>
    <property type="match status" value="1"/>
</dbReference>
<feature type="active site" evidence="7">
    <location>
        <position position="52"/>
    </location>
</feature>
<dbReference type="SUPFAM" id="SSF53335">
    <property type="entry name" value="S-adenosyl-L-methionine-dependent methyltransferases"/>
    <property type="match status" value="1"/>
</dbReference>
<comment type="function">
    <text evidence="7">Catalyzes the methyl esterification of L-isoaspartyl residues in peptides and proteins that result from spontaneous decomposition of normal L-aspartyl and L-asparaginyl residues. It plays a role in the repair and/or degradation of damaged proteins.</text>
</comment>
<dbReference type="EMBL" id="PEWN01000099">
    <property type="protein sequence ID" value="PIU51134.1"/>
    <property type="molecule type" value="Genomic_DNA"/>
</dbReference>
<dbReference type="FunFam" id="3.40.50.150:FF:000010">
    <property type="entry name" value="Protein-L-isoaspartate O-methyltransferase"/>
    <property type="match status" value="1"/>
</dbReference>
<dbReference type="PANTHER" id="PTHR11579">
    <property type="entry name" value="PROTEIN-L-ISOASPARTATE O-METHYLTRANSFERASE"/>
    <property type="match status" value="1"/>
</dbReference>
<organism evidence="8 9">
    <name type="scientific">Candidatus Desantisbacteria bacterium CG07_land_8_20_14_0_80_39_15</name>
    <dbReference type="NCBI Taxonomy" id="1974549"/>
    <lineage>
        <taxon>Bacteria</taxon>
        <taxon>Candidatus Desantisiibacteriota</taxon>
    </lineage>
</organism>
<keyword evidence="6 7" id="KW-0949">S-adenosyl-L-methionine</keyword>
<accession>A0A2M6ZFF9</accession>
<evidence type="ECO:0000256" key="7">
    <source>
        <dbReference type="HAMAP-Rule" id="MF_00090"/>
    </source>
</evidence>
<dbReference type="GO" id="GO:0005737">
    <property type="term" value="C:cytoplasm"/>
    <property type="evidence" value="ECO:0007669"/>
    <property type="project" value="UniProtKB-SubCell"/>
</dbReference>
<protein>
    <recommendedName>
        <fullName evidence="7">Protein-L-isoaspartate O-methyltransferase</fullName>
        <ecNumber evidence="7">2.1.1.77</ecNumber>
    </recommendedName>
    <alternativeName>
        <fullName evidence="7">L-isoaspartyl protein carboxyl methyltransferase</fullName>
    </alternativeName>
    <alternativeName>
        <fullName evidence="7">Protein L-isoaspartyl methyltransferase</fullName>
    </alternativeName>
    <alternativeName>
        <fullName evidence="7">Protein-beta-aspartate methyltransferase</fullName>
        <shortName evidence="7">PIMT</shortName>
    </alternativeName>
</protein>
<dbReference type="GO" id="GO:0030091">
    <property type="term" value="P:protein repair"/>
    <property type="evidence" value="ECO:0007669"/>
    <property type="project" value="UniProtKB-UniRule"/>
</dbReference>
<evidence type="ECO:0000313" key="8">
    <source>
        <dbReference type="EMBL" id="PIU51134.1"/>
    </source>
</evidence>
<dbReference type="GO" id="GO:0004719">
    <property type="term" value="F:protein-L-isoaspartate (D-aspartate) O-methyltransferase activity"/>
    <property type="evidence" value="ECO:0007669"/>
    <property type="project" value="UniProtKB-UniRule"/>
</dbReference>
<gene>
    <name evidence="7" type="primary">pcm</name>
    <name evidence="8" type="ORF">COS91_06095</name>
</gene>
<comment type="caution">
    <text evidence="8">The sequence shown here is derived from an EMBL/GenBank/DDBJ whole genome shotgun (WGS) entry which is preliminary data.</text>
</comment>
<keyword evidence="4 7" id="KW-0489">Methyltransferase</keyword>
<dbReference type="InterPro" id="IPR029063">
    <property type="entry name" value="SAM-dependent_MTases_sf"/>
</dbReference>
<evidence type="ECO:0000256" key="1">
    <source>
        <dbReference type="ARBA" id="ARBA00004496"/>
    </source>
</evidence>
<dbReference type="GO" id="GO:0032259">
    <property type="term" value="P:methylation"/>
    <property type="evidence" value="ECO:0007669"/>
    <property type="project" value="UniProtKB-KW"/>
</dbReference>
<dbReference type="Proteomes" id="UP000229227">
    <property type="component" value="Unassembled WGS sequence"/>
</dbReference>
<keyword evidence="5 7" id="KW-0808">Transferase</keyword>
<dbReference type="HAMAP" id="MF_00090">
    <property type="entry name" value="PIMT"/>
    <property type="match status" value="1"/>
</dbReference>
<dbReference type="Gene3D" id="3.40.50.150">
    <property type="entry name" value="Vaccinia Virus protein VP39"/>
    <property type="match status" value="1"/>
</dbReference>
<dbReference type="Pfam" id="PF01135">
    <property type="entry name" value="PCMT"/>
    <property type="match status" value="1"/>
</dbReference>
<proteinExistence type="inferred from homology"/>
<evidence type="ECO:0000256" key="2">
    <source>
        <dbReference type="ARBA" id="ARBA00005369"/>
    </source>
</evidence>
<dbReference type="NCBIfam" id="NF001453">
    <property type="entry name" value="PRK00312.1"/>
    <property type="match status" value="1"/>
</dbReference>
<sequence length="206" mass="23105">MVEEQILSRGMEDKKVLEAMERTPRHKFVPERYISQAYKDHPLPIGYGQTISQPYMVALMTHYLKLTGEVPPSGLKVLEIGTGSGYQAAILSELLKGKVYTIEIIEELGVSAARLLRALNYKNVEVKIGDGYFGWKEKAPFDRIIVTCAPDHLPAPLTEQLKEGGIMVIPVGPPGSYQTLWQIEKKEGKLIFNNMGGCIFVPFRRK</sequence>
<dbReference type="PROSITE" id="PS01279">
    <property type="entry name" value="PCMT"/>
    <property type="match status" value="1"/>
</dbReference>
<dbReference type="InterPro" id="IPR000682">
    <property type="entry name" value="PCMT"/>
</dbReference>
<reference evidence="9" key="1">
    <citation type="submission" date="2017-09" db="EMBL/GenBank/DDBJ databases">
        <title>Depth-based differentiation of microbial function through sediment-hosted aquifers and enrichment of novel symbionts in the deep terrestrial subsurface.</title>
        <authorList>
            <person name="Probst A.J."/>
            <person name="Ladd B."/>
            <person name="Jarett J.K."/>
            <person name="Geller-Mcgrath D.E."/>
            <person name="Sieber C.M.K."/>
            <person name="Emerson J.B."/>
            <person name="Anantharaman K."/>
            <person name="Thomas B.C."/>
            <person name="Malmstrom R."/>
            <person name="Stieglmeier M."/>
            <person name="Klingl A."/>
            <person name="Woyke T."/>
            <person name="Ryan C.M."/>
            <person name="Banfield J.F."/>
        </authorList>
    </citation>
    <scope>NUCLEOTIDE SEQUENCE [LARGE SCALE GENOMIC DNA]</scope>
</reference>
<name>A0A2M6ZFF9_9BACT</name>
<evidence type="ECO:0000256" key="6">
    <source>
        <dbReference type="ARBA" id="ARBA00022691"/>
    </source>
</evidence>
<dbReference type="EC" id="2.1.1.77" evidence="7"/>